<reference evidence="1 2" key="1">
    <citation type="journal article" date="2006" name="Science">
        <title>The genome of black cottonwood, Populus trichocarpa (Torr. &amp; Gray).</title>
        <authorList>
            <person name="Tuskan G.A."/>
            <person name="Difazio S."/>
            <person name="Jansson S."/>
            <person name="Bohlmann J."/>
            <person name="Grigoriev I."/>
            <person name="Hellsten U."/>
            <person name="Putnam N."/>
            <person name="Ralph S."/>
            <person name="Rombauts S."/>
            <person name="Salamov A."/>
            <person name="Schein J."/>
            <person name="Sterck L."/>
            <person name="Aerts A."/>
            <person name="Bhalerao R.R."/>
            <person name="Bhalerao R.P."/>
            <person name="Blaudez D."/>
            <person name="Boerjan W."/>
            <person name="Brun A."/>
            <person name="Brunner A."/>
            <person name="Busov V."/>
            <person name="Campbell M."/>
            <person name="Carlson J."/>
            <person name="Chalot M."/>
            <person name="Chapman J."/>
            <person name="Chen G.L."/>
            <person name="Cooper D."/>
            <person name="Coutinho P.M."/>
            <person name="Couturier J."/>
            <person name="Covert S."/>
            <person name="Cronk Q."/>
            <person name="Cunningham R."/>
            <person name="Davis J."/>
            <person name="Degroeve S."/>
            <person name="Dejardin A."/>
            <person name="Depamphilis C."/>
            <person name="Detter J."/>
            <person name="Dirks B."/>
            <person name="Dubchak I."/>
            <person name="Duplessis S."/>
            <person name="Ehlting J."/>
            <person name="Ellis B."/>
            <person name="Gendler K."/>
            <person name="Goodstein D."/>
            <person name="Gribskov M."/>
            <person name="Grimwood J."/>
            <person name="Groover A."/>
            <person name="Gunter L."/>
            <person name="Hamberger B."/>
            <person name="Heinze B."/>
            <person name="Helariutta Y."/>
            <person name="Henrissat B."/>
            <person name="Holligan D."/>
            <person name="Holt R."/>
            <person name="Huang W."/>
            <person name="Islam-Faridi N."/>
            <person name="Jones S."/>
            <person name="Jones-Rhoades M."/>
            <person name="Jorgensen R."/>
            <person name="Joshi C."/>
            <person name="Kangasjarvi J."/>
            <person name="Karlsson J."/>
            <person name="Kelleher C."/>
            <person name="Kirkpatrick R."/>
            <person name="Kirst M."/>
            <person name="Kohler A."/>
            <person name="Kalluri U."/>
            <person name="Larimer F."/>
            <person name="Leebens-Mack J."/>
            <person name="Leple J.C."/>
            <person name="Locascio P."/>
            <person name="Lou Y."/>
            <person name="Lucas S."/>
            <person name="Martin F."/>
            <person name="Montanini B."/>
            <person name="Napoli C."/>
            <person name="Nelson D.R."/>
            <person name="Nelson C."/>
            <person name="Nieminen K."/>
            <person name="Nilsson O."/>
            <person name="Pereda V."/>
            <person name="Peter G."/>
            <person name="Philippe R."/>
            <person name="Pilate G."/>
            <person name="Poliakov A."/>
            <person name="Razumovskaya J."/>
            <person name="Richardson P."/>
            <person name="Rinaldi C."/>
            <person name="Ritland K."/>
            <person name="Rouze P."/>
            <person name="Ryaboy D."/>
            <person name="Schmutz J."/>
            <person name="Schrader J."/>
            <person name="Segerman B."/>
            <person name="Shin H."/>
            <person name="Siddiqui A."/>
            <person name="Sterky F."/>
            <person name="Terry A."/>
            <person name="Tsai C.J."/>
            <person name="Uberbacher E."/>
            <person name="Unneberg P."/>
            <person name="Vahala J."/>
            <person name="Wall K."/>
            <person name="Wessler S."/>
            <person name="Yang G."/>
            <person name="Yin T."/>
            <person name="Douglas C."/>
            <person name="Marra M."/>
            <person name="Sandberg G."/>
            <person name="Van de Peer Y."/>
            <person name="Rokhsar D."/>
        </authorList>
    </citation>
    <scope>NUCLEOTIDE SEQUENCE [LARGE SCALE GENOMIC DNA]</scope>
    <source>
        <strain evidence="2">cv. Nisqually</strain>
    </source>
</reference>
<name>A0A2K1ZWY3_POPTR</name>
<evidence type="ECO:0000313" key="1">
    <source>
        <dbReference type="EMBL" id="PNT29794.1"/>
    </source>
</evidence>
<gene>
    <name evidence="1" type="ORF">POPTR_006G049500</name>
</gene>
<dbReference type="AlphaFoldDB" id="A0A2K1ZWY3"/>
<evidence type="ECO:0000313" key="2">
    <source>
        <dbReference type="Proteomes" id="UP000006729"/>
    </source>
</evidence>
<sequence>MHRKLCRPLSYYRKIRLLFLTVNCKKKKKISSCGCLWAMFYNRFASGTEHTKIKHAKSSTVRMHLIQLNTNLDLDAVGFLNFLLLLCYLKSFSPLFDCRHLQSPKSTIAVLHFHV</sequence>
<keyword evidence="2" id="KW-1185">Reference proteome</keyword>
<organism evidence="1 2">
    <name type="scientific">Populus trichocarpa</name>
    <name type="common">Western balsam poplar</name>
    <name type="synonym">Populus balsamifera subsp. trichocarpa</name>
    <dbReference type="NCBI Taxonomy" id="3694"/>
    <lineage>
        <taxon>Eukaryota</taxon>
        <taxon>Viridiplantae</taxon>
        <taxon>Streptophyta</taxon>
        <taxon>Embryophyta</taxon>
        <taxon>Tracheophyta</taxon>
        <taxon>Spermatophyta</taxon>
        <taxon>Magnoliopsida</taxon>
        <taxon>eudicotyledons</taxon>
        <taxon>Gunneridae</taxon>
        <taxon>Pentapetalae</taxon>
        <taxon>rosids</taxon>
        <taxon>fabids</taxon>
        <taxon>Malpighiales</taxon>
        <taxon>Salicaceae</taxon>
        <taxon>Saliceae</taxon>
        <taxon>Populus</taxon>
    </lineage>
</organism>
<dbReference type="InParanoid" id="A0A2K1ZWY3"/>
<proteinExistence type="predicted"/>
<accession>A0A2K1ZWY3</accession>
<protein>
    <submittedName>
        <fullName evidence="1">Uncharacterized protein</fullName>
    </submittedName>
</protein>
<dbReference type="EMBL" id="CM009295">
    <property type="protein sequence ID" value="PNT29794.1"/>
    <property type="molecule type" value="Genomic_DNA"/>
</dbReference>
<dbReference type="Proteomes" id="UP000006729">
    <property type="component" value="Chromosome 6"/>
</dbReference>